<evidence type="ECO:0000313" key="4">
    <source>
        <dbReference type="Proteomes" id="UP000239187"/>
    </source>
</evidence>
<dbReference type="Pfam" id="PF00106">
    <property type="entry name" value="adh_short"/>
    <property type="match status" value="1"/>
</dbReference>
<organism evidence="3 4">
    <name type="scientific">Arthrobacter agilis</name>
    <dbReference type="NCBI Taxonomy" id="37921"/>
    <lineage>
        <taxon>Bacteria</taxon>
        <taxon>Bacillati</taxon>
        <taxon>Actinomycetota</taxon>
        <taxon>Actinomycetes</taxon>
        <taxon>Micrococcales</taxon>
        <taxon>Micrococcaceae</taxon>
        <taxon>Arthrobacter</taxon>
    </lineage>
</organism>
<keyword evidence="2" id="KW-0560">Oxidoreductase</keyword>
<sequence>MSESTGGRTAVVAGATSASGRALTRRLLADGLTVVAVGSDAGRLAEAFATLEGVDRQECDLTDEAAVRVLADRVRADHGGADALFHLVGGWRGGKGITAQSTADYDALHRSVFVTLFNTSRAFYDQLAERGGRLAAVSATAVAAPTAGNASYAAVKASVDAWLQAVADGFARDGSAAASTAVVVKALVDDTLRQQHPDRTFPGYTHVDDLAGILASLLGAPPADVNGARIDAVRDAHRG</sequence>
<dbReference type="PANTHER" id="PTHR43477">
    <property type="entry name" value="DIHYDROANTICAPSIN 7-DEHYDROGENASE"/>
    <property type="match status" value="1"/>
</dbReference>
<dbReference type="Gene3D" id="3.40.50.720">
    <property type="entry name" value="NAD(P)-binding Rossmann-like Domain"/>
    <property type="match status" value="1"/>
</dbReference>
<dbReference type="GO" id="GO:0016491">
    <property type="term" value="F:oxidoreductase activity"/>
    <property type="evidence" value="ECO:0007669"/>
    <property type="project" value="UniProtKB-KW"/>
</dbReference>
<dbReference type="AlphaFoldDB" id="A0A2L0UCW3"/>
<dbReference type="PRINTS" id="PR00081">
    <property type="entry name" value="GDHRDH"/>
</dbReference>
<dbReference type="PANTHER" id="PTHR43477:SF1">
    <property type="entry name" value="DIHYDROANTICAPSIN 7-DEHYDROGENASE"/>
    <property type="match status" value="1"/>
</dbReference>
<dbReference type="InterPro" id="IPR051122">
    <property type="entry name" value="SDR_DHRS6-like"/>
</dbReference>
<dbReference type="SUPFAM" id="SSF51735">
    <property type="entry name" value="NAD(P)-binding Rossmann-fold domains"/>
    <property type="match status" value="1"/>
</dbReference>
<comment type="similarity">
    <text evidence="1">Belongs to the short-chain dehydrogenases/reductases (SDR) family.</text>
</comment>
<proteinExistence type="inferred from homology"/>
<gene>
    <name evidence="3" type="ORF">CVO76_05030</name>
</gene>
<accession>A0A2L0UCW3</accession>
<dbReference type="Proteomes" id="UP000239187">
    <property type="component" value="Chromosome"/>
</dbReference>
<name>A0A2L0UCW3_9MICC</name>
<evidence type="ECO:0000256" key="2">
    <source>
        <dbReference type="ARBA" id="ARBA00023002"/>
    </source>
</evidence>
<dbReference type="InterPro" id="IPR036291">
    <property type="entry name" value="NAD(P)-bd_dom_sf"/>
</dbReference>
<dbReference type="InterPro" id="IPR002347">
    <property type="entry name" value="SDR_fam"/>
</dbReference>
<evidence type="ECO:0000313" key="3">
    <source>
        <dbReference type="EMBL" id="AUZ87068.1"/>
    </source>
</evidence>
<evidence type="ECO:0000256" key="1">
    <source>
        <dbReference type="ARBA" id="ARBA00006484"/>
    </source>
</evidence>
<reference evidence="3 4" key="1">
    <citation type="submission" date="2017-11" db="EMBL/GenBank/DDBJ databases">
        <title>Draft genome of Arthrobacter agilis strain UMCV2, a plant growth-promoting rhizobacterium and biocontrol capacity of phytopathogenic fungi.</title>
        <authorList>
            <person name="Martinez-Camara R."/>
            <person name="Santoyo G."/>
            <person name="Moreno-Hagelsieb G."/>
            <person name="Valencia-Cantero E."/>
        </authorList>
    </citation>
    <scope>NUCLEOTIDE SEQUENCE [LARGE SCALE GENOMIC DNA]</scope>
    <source>
        <strain evidence="3 4">UMCV2</strain>
    </source>
</reference>
<dbReference type="EMBL" id="CP024915">
    <property type="protein sequence ID" value="AUZ87068.1"/>
    <property type="molecule type" value="Genomic_DNA"/>
</dbReference>
<dbReference type="CDD" id="cd05233">
    <property type="entry name" value="SDR_c"/>
    <property type="match status" value="1"/>
</dbReference>
<dbReference type="RefSeq" id="WP_208740996.1">
    <property type="nucleotide sequence ID" value="NZ_CP024915.1"/>
</dbReference>
<protein>
    <submittedName>
        <fullName evidence="3">Oxidoreductase</fullName>
    </submittedName>
</protein>